<dbReference type="AlphaFoldDB" id="A0A844H3C3"/>
<dbReference type="Proteomes" id="UP000437131">
    <property type="component" value="Unassembled WGS sequence"/>
</dbReference>
<evidence type="ECO:0000256" key="1">
    <source>
        <dbReference type="SAM" id="Coils"/>
    </source>
</evidence>
<name>A0A844H3C3_9CHRO</name>
<keyword evidence="1" id="KW-0175">Coiled coil</keyword>
<evidence type="ECO:0000313" key="2">
    <source>
        <dbReference type="EMBL" id="MTF40656.1"/>
    </source>
</evidence>
<evidence type="ECO:0000313" key="3">
    <source>
        <dbReference type="Proteomes" id="UP000437131"/>
    </source>
</evidence>
<proteinExistence type="predicted"/>
<reference evidence="2 3" key="1">
    <citation type="submission" date="2019-11" db="EMBL/GenBank/DDBJ databases">
        <title>Isolation of a new High Light Tolerant Cyanobacteria.</title>
        <authorList>
            <person name="Dobson Z."/>
            <person name="Vaughn N."/>
            <person name="Vaughn M."/>
            <person name="Fromme P."/>
            <person name="Mazor Y."/>
        </authorList>
    </citation>
    <scope>NUCLEOTIDE SEQUENCE [LARGE SCALE GENOMIC DNA]</scope>
    <source>
        <strain evidence="2 3">0216</strain>
    </source>
</reference>
<protein>
    <submittedName>
        <fullName evidence="2">Uncharacterized protein</fullName>
    </submittedName>
</protein>
<sequence length="164" mass="19352">MLEVNIPTINKQKIQDEIIVKIASFSQKNKTNNRYNNYWDSINKQIDYLQELIEVGKQRAKVRENLPQNFDKFPLILLKPFMSKSLKILRFLFKDQREVNNNILQALEESVKINKVLLAEIQTMNSNFEEDLQVLSSINSNLKNKNKSLEKTINQLQEKQLMIK</sequence>
<comment type="caution">
    <text evidence="2">The sequence shown here is derived from an EMBL/GenBank/DDBJ whole genome shotgun (WGS) entry which is preliminary data.</text>
</comment>
<organism evidence="2 3">
    <name type="scientific">Cyanobacterium aponinum 0216</name>
    <dbReference type="NCBI Taxonomy" id="2676140"/>
    <lineage>
        <taxon>Bacteria</taxon>
        <taxon>Bacillati</taxon>
        <taxon>Cyanobacteriota</taxon>
        <taxon>Cyanophyceae</taxon>
        <taxon>Oscillatoriophycideae</taxon>
        <taxon>Chroococcales</taxon>
        <taxon>Geminocystaceae</taxon>
        <taxon>Cyanobacterium</taxon>
    </lineage>
</organism>
<accession>A0A844H3C3</accession>
<dbReference type="EMBL" id="WMIA01000041">
    <property type="protein sequence ID" value="MTF40656.1"/>
    <property type="molecule type" value="Genomic_DNA"/>
</dbReference>
<gene>
    <name evidence="2" type="ORF">GGC33_17250</name>
</gene>
<feature type="coiled-coil region" evidence="1">
    <location>
        <begin position="125"/>
        <end position="162"/>
    </location>
</feature>
<dbReference type="RefSeq" id="WP_155084727.1">
    <property type="nucleotide sequence ID" value="NZ_WMIA01000041.1"/>
</dbReference>